<proteinExistence type="predicted"/>
<dbReference type="Proteomes" id="UP000295293">
    <property type="component" value="Unassembled WGS sequence"/>
</dbReference>
<dbReference type="AlphaFoldDB" id="A0A4R6Z6I2"/>
<evidence type="ECO:0000313" key="2">
    <source>
        <dbReference type="Proteomes" id="UP000295293"/>
    </source>
</evidence>
<keyword evidence="2" id="KW-1185">Reference proteome</keyword>
<evidence type="ECO:0000313" key="1">
    <source>
        <dbReference type="EMBL" id="TDR47370.1"/>
    </source>
</evidence>
<sequence length="169" mass="17999">MAFLSGIFVIDGPIHIDGTLTEKGNAETPLHQDPALLAHRQAEGWVVDEFEQRKQRAVIAAAGYAAEMLLADKVGRAFDNEAAFRGAHGDVLTVRKVWGTGAFIGFAERVAAVMLKPEVWAMVDRLAKTLLARSGPLPAAEVTASLEADQAAGGAKVGLHLPELRPPPE</sequence>
<comment type="caution">
    <text evidence="1">The sequence shown here is derived from an EMBL/GenBank/DDBJ whole genome shotgun (WGS) entry which is preliminary data.</text>
</comment>
<dbReference type="EMBL" id="SNZH01000002">
    <property type="protein sequence ID" value="TDR47370.1"/>
    <property type="molecule type" value="Genomic_DNA"/>
</dbReference>
<organism evidence="1 2">
    <name type="scientific">Tahibacter aquaticus</name>
    <dbReference type="NCBI Taxonomy" id="520092"/>
    <lineage>
        <taxon>Bacteria</taxon>
        <taxon>Pseudomonadati</taxon>
        <taxon>Pseudomonadota</taxon>
        <taxon>Gammaproteobacteria</taxon>
        <taxon>Lysobacterales</taxon>
        <taxon>Rhodanobacteraceae</taxon>
        <taxon>Tahibacter</taxon>
    </lineage>
</organism>
<gene>
    <name evidence="1" type="ORF">DFR29_10229</name>
</gene>
<accession>A0A4R6Z6I2</accession>
<name>A0A4R6Z6I2_9GAMM</name>
<reference evidence="1 2" key="1">
    <citation type="submission" date="2019-03" db="EMBL/GenBank/DDBJ databases">
        <title>Genomic Encyclopedia of Type Strains, Phase IV (KMG-IV): sequencing the most valuable type-strain genomes for metagenomic binning, comparative biology and taxonomic classification.</title>
        <authorList>
            <person name="Goeker M."/>
        </authorList>
    </citation>
    <scope>NUCLEOTIDE SEQUENCE [LARGE SCALE GENOMIC DNA]</scope>
    <source>
        <strain evidence="1 2">DSM 21667</strain>
    </source>
</reference>
<protein>
    <submittedName>
        <fullName evidence="1">Uncharacterized protein</fullName>
    </submittedName>
</protein>